<organism evidence="2 3">
    <name type="scientific">Symbiodinium microadriaticum</name>
    <name type="common">Dinoflagellate</name>
    <name type="synonym">Zooxanthella microadriatica</name>
    <dbReference type="NCBI Taxonomy" id="2951"/>
    <lineage>
        <taxon>Eukaryota</taxon>
        <taxon>Sar</taxon>
        <taxon>Alveolata</taxon>
        <taxon>Dinophyceae</taxon>
        <taxon>Suessiales</taxon>
        <taxon>Symbiodiniaceae</taxon>
        <taxon>Symbiodinium</taxon>
    </lineage>
</organism>
<sequence>MANAGNDAPFKFTGVAPENVLPQKYLMTLNTFEKFLQMFSANAGNRELPTKIVAGRVVSNGLIHQWIRFQAPPLFIALLSVAQPVNGNSDQRFREMIKAWVEAATDEIKQKPYGEVLSDLKRVVSTCRQTIADIAVRFKYTVELFAESGAIRNGLDFSSNKISEDLSADRFNLNVTAIDTVKSPNFFNETYVVNNVEKVTGIVYSVRDSKFYNMFQDYYWKFPVRHQMMSELEIKNVSKMSVKFAKNVGYGIRTHNGDIDARPLASGEQRPPYINTFDVVLLAGKALSTDAEEPLAFAVSNMQAYIAAIHLITEYVNYNQEAGQPGHPPAYEWTDRVYDDIKDTTKGYAEKQVRLASAPQSEGGMQFPEASWNQLAVESGLTNDCKIKRKAFDVWEDELSRAPKPLALRSGDGLFPPNPSRHPEWVYSSGRVVRDARPRAQDLTQGPQHPSQDINDHPWECYYAVSAFGTSTSNSCVQTEESKASSSSDPEGTVEYVFTFTKESSATCRAKLFCSVAQPDVFPAAYDETPKFIPNEAVGATPIEHYVRRLVTYLARIQSVTQNTDYGLARKVYVKLGTQEWLKMYSRLYHGCDLHPCVNLPTPAMLTIAALIKFEDDLQDPDAEREITMPSERERLAEEEATLRRNAVQAAREMRARLSIGGNPDATTIRSQPTILCTDFELYAKNGATHFPLQNELMNKGWSQFVKFSPTISTVVNFAETQRVFGSLIDSLERTSQEQKSTVTIHIHLCLQAVIHENLAVPLHESSHQARESMEEILKDTYIKYFDKILNMVPRPPVVMINHDRRFLAASHRVLEQRQDVAGYDAVGAYLTLQLRLRGCIVVHGSSFWCKILRSLKESQSGSHVFSADKITEHEPQKHHHRGLAIYEKQLFCEKMISACFLNTQQLNVWENLLHQKIVDTKRFQEICMDFTQLHFSSTVNLNAWVSRGRRREIEEENRRDDMVRRPEVEWQNFDIALSVPEPTYTEEQHWFKIDDYKTSDLNAWASTEIFFCELCEREKDASIFAGTTRRSNPIDLNFRIGALVVPTGMPSTTRTTRSTSTRSYEPVRRMLWPAIYVQHFQDSKPGDNLLEYIKKCCPLVYMSVGKVVCSYGGLRCPIATSIAYASWGKAKQLAWDRAYDEQNNLCFIAYYDAGNAACAGFMKTLLTPQEREEFFRGCENPAEELLGDVFELSLGMLTFGLRYPHLFKNWGSKQDINACINGIERCFLLYSAKESIKLVAARQPKKRKPPSKDERVERDKEIIVLINDEERFRAVPSSAMGGLVQVVRMKMKRLTMTIRTVWRPKAKAMPRRGAHGAHAGIRIVEYDSPQVMGYAIKRRRGENDACGESIYTMGLQDNGAVCQKIEECTSHRDRKMPQRGDRRLYPFVNENDHREGYTNKSYVCISDDVYCGILDQIPDRGCHFCHPDWEGVGPCPPVVELNEHRKWYGEKAVKNIQKDLRHYIGRNARMTEQICYRLQLLFDGNNFNTVIKRRVRLQFLGIRLGNPPQHASIADDIQPFDSRMVTLAVQRHELRLSSATRNVLDEDIMLCNGWVMPWAIRATSGQTRTPELAGMEIDPSKFAMSISNWGLFAPWDVRNEVTRMRSSVNTSLPLVVLYVPIIDIVIAGGRITESGIIVCSNPIPFRFVKEAWLCVPNDRHRYRFDLVEKILDYELEDEICTKFSASPIAKEFTPHRTIERLMELLWEMPTGPHGAAKEEFVARLGDYSGVDWRTADWRCYERLYTDAINFIIKHTKPMEQARNRRDHELRYRLCPWCLQQTPSCLSLCATCFTDLFSIGRFHRTVRQEDAPLEVPSDVINRTIEQAEIAANEDPLDEDDRQTVAEPEPDMADEVNDHAQDAPEPAPEDPEPAPESDQEDEEDNPEDVSSRIPVLIGDAGYHINQDLEHARANMQVPIYIQAKRASAVDPNLLLSRYMAFQLCSYIHKNWRANMKWLEIPLQTMRQMFQQSNRYDALGNWGPELSEVDPDKLISREVLDSEVLALGTSRRQFDDPDGTLLLRKFRTNQLVSKIMRGASQMGYEREQFIPAKHMRDDQTLDAPQMHSSCYALLQKIIGTVTGYQNFTMIRPSTSSPTPSVLCIDPCGIAMMIGHKNVAVAHLSLLIDSGIDLPSSFRARMTSSRQQAHTQRNTPALTHLPADIPELNNRIMNRPVTNEEVEEREEVRPRRPGARRQREETSGATPPPPQQARHERWQRNQRACDNRSTGSSSGYHHNRANRDGNGRWHY</sequence>
<feature type="region of interest" description="Disordered" evidence="1">
    <location>
        <begin position="1854"/>
        <end position="1888"/>
    </location>
</feature>
<feature type="compositionally biased region" description="Polar residues" evidence="1">
    <location>
        <begin position="2139"/>
        <end position="2154"/>
    </location>
</feature>
<evidence type="ECO:0000313" key="3">
    <source>
        <dbReference type="Proteomes" id="UP000186817"/>
    </source>
</evidence>
<feature type="compositionally biased region" description="Basic and acidic residues" evidence="1">
    <location>
        <begin position="2238"/>
        <end position="2248"/>
    </location>
</feature>
<feature type="region of interest" description="Disordered" evidence="1">
    <location>
        <begin position="2138"/>
        <end position="2248"/>
    </location>
</feature>
<protein>
    <submittedName>
        <fullName evidence="2">Uncharacterized protein</fullName>
    </submittedName>
</protein>
<comment type="caution">
    <text evidence="2">The sequence shown here is derived from an EMBL/GenBank/DDBJ whole genome shotgun (WGS) entry which is preliminary data.</text>
</comment>
<dbReference type="EMBL" id="LSRX01000565">
    <property type="protein sequence ID" value="OLP93896.1"/>
    <property type="molecule type" value="Genomic_DNA"/>
</dbReference>
<evidence type="ECO:0000256" key="1">
    <source>
        <dbReference type="SAM" id="MobiDB-lite"/>
    </source>
</evidence>
<feature type="compositionally biased region" description="Polar residues" evidence="1">
    <location>
        <begin position="2224"/>
        <end position="2233"/>
    </location>
</feature>
<reference evidence="2 3" key="1">
    <citation type="submission" date="2016-02" db="EMBL/GenBank/DDBJ databases">
        <title>Genome analysis of coral dinoflagellate symbionts highlights evolutionary adaptations to a symbiotic lifestyle.</title>
        <authorList>
            <person name="Aranda M."/>
            <person name="Li Y."/>
            <person name="Liew Y.J."/>
            <person name="Baumgarten S."/>
            <person name="Simakov O."/>
            <person name="Wilson M."/>
            <person name="Piel J."/>
            <person name="Ashoor H."/>
            <person name="Bougouffa S."/>
            <person name="Bajic V.B."/>
            <person name="Ryu T."/>
            <person name="Ravasi T."/>
            <person name="Bayer T."/>
            <person name="Micklem G."/>
            <person name="Kim H."/>
            <person name="Bhak J."/>
            <person name="Lajeunesse T.C."/>
            <person name="Voolstra C.R."/>
        </authorList>
    </citation>
    <scope>NUCLEOTIDE SEQUENCE [LARGE SCALE GENOMIC DNA]</scope>
    <source>
        <strain evidence="2 3">CCMP2467</strain>
    </source>
</reference>
<feature type="compositionally biased region" description="Basic and acidic residues" evidence="1">
    <location>
        <begin position="2210"/>
        <end position="2223"/>
    </location>
</feature>
<dbReference type="Proteomes" id="UP000186817">
    <property type="component" value="Unassembled WGS sequence"/>
</dbReference>
<accession>A0A1Q9DFD5</accession>
<keyword evidence="3" id="KW-1185">Reference proteome</keyword>
<proteinExistence type="predicted"/>
<evidence type="ECO:0000313" key="2">
    <source>
        <dbReference type="EMBL" id="OLP93896.1"/>
    </source>
</evidence>
<name>A0A1Q9DFD5_SYMMI</name>
<gene>
    <name evidence="2" type="ORF">AK812_SmicGene24168</name>
</gene>
<feature type="compositionally biased region" description="Acidic residues" evidence="1">
    <location>
        <begin position="1866"/>
        <end position="1886"/>
    </location>
</feature>
<dbReference type="OrthoDB" id="450087at2759"/>